<protein>
    <recommendedName>
        <fullName evidence="6">Serine protease HTRA2, mitochondrial</fullName>
        <ecNumber evidence="5">3.4.21.108</ecNumber>
    </recommendedName>
    <alternativeName>
        <fullName evidence="17">High temperature requirement protein A2</fullName>
    </alternativeName>
</protein>
<proteinExistence type="inferred from homology"/>
<keyword evidence="10" id="KW-0378">Hydrolase</keyword>
<dbReference type="GO" id="GO:0006508">
    <property type="term" value="P:proteolysis"/>
    <property type="evidence" value="ECO:0007669"/>
    <property type="project" value="UniProtKB-KW"/>
</dbReference>
<evidence type="ECO:0000256" key="13">
    <source>
        <dbReference type="ARBA" id="ARBA00022989"/>
    </source>
</evidence>
<evidence type="ECO:0000256" key="16">
    <source>
        <dbReference type="ARBA" id="ARBA00023145"/>
    </source>
</evidence>
<comment type="subcellular location">
    <subcellularLocation>
        <location evidence="3">Mitochondrion intermembrane space</location>
        <topology evidence="3">Single-pass membrane protein</topology>
    </subcellularLocation>
    <subcellularLocation>
        <location evidence="2">Mitochondrion membrane</location>
        <topology evidence="2">Single-pass membrane protein</topology>
    </subcellularLocation>
</comment>
<evidence type="ECO:0000256" key="4">
    <source>
        <dbReference type="ARBA" id="ARBA00010541"/>
    </source>
</evidence>
<evidence type="ECO:0000313" key="20">
    <source>
        <dbReference type="EMBL" id="KAK2710283.1"/>
    </source>
</evidence>
<dbReference type="Pfam" id="PF17820">
    <property type="entry name" value="PDZ_6"/>
    <property type="match status" value="1"/>
</dbReference>
<dbReference type="GO" id="GO:0043065">
    <property type="term" value="P:positive regulation of apoptotic process"/>
    <property type="evidence" value="ECO:0007669"/>
    <property type="project" value="TreeGrafter"/>
</dbReference>
<dbReference type="Proteomes" id="UP001187531">
    <property type="component" value="Unassembled WGS sequence"/>
</dbReference>
<dbReference type="InterPro" id="IPR001478">
    <property type="entry name" value="PDZ"/>
</dbReference>
<keyword evidence="13" id="KW-1133">Transmembrane helix</keyword>
<keyword evidence="11" id="KW-0720">Serine protease</keyword>
<dbReference type="AlphaFoldDB" id="A0AA88HJN4"/>
<name>A0AA88HJN4_ARTSF</name>
<reference evidence="20" key="1">
    <citation type="submission" date="2023-07" db="EMBL/GenBank/DDBJ databases">
        <title>Chromosome-level genome assembly of Artemia franciscana.</title>
        <authorList>
            <person name="Jo E."/>
        </authorList>
    </citation>
    <scope>NUCLEOTIDE SEQUENCE</scope>
    <source>
        <tissue evidence="20">Whole body</tissue>
    </source>
</reference>
<evidence type="ECO:0000256" key="3">
    <source>
        <dbReference type="ARBA" id="ARBA00004375"/>
    </source>
</evidence>
<sequence>MTPKDWINLFLKSKPAFRAQTFIESNHPYQTKWKSFRSYTGLGVGLLISWTIYKNRYIEINPWMQNVKTTKWFLELPSVLAAVTIEEPLEEDINKLDPKSKAHEIESLDMRKDHNFIADVVERTAPAVVYIEIKDSRRKDYFGKPATLSNGSGFIVKEDGLILTNAHVVVSRPYARVHVKLYDGRTFEGYVEDVDVRTDLATIRIPCENLPVLRLGTSAHVRPGEWVVAMGSPLSLANTITVGVVSSINRASEELGLHGKQMEYIQTDAAITFGNSGGPLVNLDGVAVGINSMKVTSGISFAIPIDYGKKFLKAAEERKVMEGKTSWFGTKKKQDVSLSKGRYMGVTMLPLSPQLMHELQVRGSDLAADVTHGVLIWKVVVGSPAHSGGLLPGDVVTAVNGEPVVVAEDIYEALKQPGNLVLDVSRKREKMKLTIAPENP</sequence>
<evidence type="ECO:0000256" key="5">
    <source>
        <dbReference type="ARBA" id="ARBA00013033"/>
    </source>
</evidence>
<evidence type="ECO:0000259" key="19">
    <source>
        <dbReference type="PROSITE" id="PS50106"/>
    </source>
</evidence>
<evidence type="ECO:0000256" key="8">
    <source>
        <dbReference type="ARBA" id="ARBA00022692"/>
    </source>
</evidence>
<evidence type="ECO:0000256" key="12">
    <source>
        <dbReference type="ARBA" id="ARBA00022946"/>
    </source>
</evidence>
<dbReference type="InterPro" id="IPR009003">
    <property type="entry name" value="Peptidase_S1_PA"/>
</dbReference>
<evidence type="ECO:0000256" key="15">
    <source>
        <dbReference type="ARBA" id="ARBA00023136"/>
    </source>
</evidence>
<organism evidence="20 21">
    <name type="scientific">Artemia franciscana</name>
    <name type="common">Brine shrimp</name>
    <name type="synonym">Artemia sanfranciscana</name>
    <dbReference type="NCBI Taxonomy" id="6661"/>
    <lineage>
        <taxon>Eukaryota</taxon>
        <taxon>Metazoa</taxon>
        <taxon>Ecdysozoa</taxon>
        <taxon>Arthropoda</taxon>
        <taxon>Crustacea</taxon>
        <taxon>Branchiopoda</taxon>
        <taxon>Anostraca</taxon>
        <taxon>Artemiidae</taxon>
        <taxon>Artemia</taxon>
    </lineage>
</organism>
<keyword evidence="16" id="KW-0865">Zymogen</keyword>
<dbReference type="GO" id="GO:0006915">
    <property type="term" value="P:apoptotic process"/>
    <property type="evidence" value="ECO:0007669"/>
    <property type="project" value="UniProtKB-KW"/>
</dbReference>
<evidence type="ECO:0000313" key="21">
    <source>
        <dbReference type="Proteomes" id="UP001187531"/>
    </source>
</evidence>
<evidence type="ECO:0000256" key="17">
    <source>
        <dbReference type="ARBA" id="ARBA00029644"/>
    </source>
</evidence>
<keyword evidence="15" id="KW-0472">Membrane</keyword>
<keyword evidence="12" id="KW-0809">Transit peptide</keyword>
<dbReference type="Gene3D" id="2.40.10.120">
    <property type="match status" value="1"/>
</dbReference>
<accession>A0AA88HJN4</accession>
<evidence type="ECO:0000256" key="1">
    <source>
        <dbReference type="ARBA" id="ARBA00001760"/>
    </source>
</evidence>
<dbReference type="SMART" id="SM00228">
    <property type="entry name" value="PDZ"/>
    <property type="match status" value="1"/>
</dbReference>
<keyword evidence="7" id="KW-0645">Protease</keyword>
<dbReference type="SUPFAM" id="SSF50494">
    <property type="entry name" value="Trypsin-like serine proteases"/>
    <property type="match status" value="1"/>
</dbReference>
<dbReference type="PANTHER" id="PTHR22939:SF129">
    <property type="entry name" value="SERINE PROTEASE HTRA2, MITOCHONDRIAL"/>
    <property type="match status" value="1"/>
</dbReference>
<evidence type="ECO:0000256" key="18">
    <source>
        <dbReference type="ARBA" id="ARBA00035606"/>
    </source>
</evidence>
<dbReference type="GO" id="GO:0004252">
    <property type="term" value="F:serine-type endopeptidase activity"/>
    <property type="evidence" value="ECO:0007669"/>
    <property type="project" value="InterPro"/>
</dbReference>
<comment type="similarity">
    <text evidence="4">Belongs to the peptidase S1C family.</text>
</comment>
<dbReference type="InterPro" id="IPR041489">
    <property type="entry name" value="PDZ_6"/>
</dbReference>
<evidence type="ECO:0000256" key="6">
    <source>
        <dbReference type="ARBA" id="ARBA00016929"/>
    </source>
</evidence>
<dbReference type="InterPro" id="IPR001940">
    <property type="entry name" value="Peptidase_S1C"/>
</dbReference>
<dbReference type="GO" id="GO:0031966">
    <property type="term" value="C:mitochondrial membrane"/>
    <property type="evidence" value="ECO:0007669"/>
    <property type="project" value="UniProtKB-SubCell"/>
</dbReference>
<keyword evidence="8" id="KW-0812">Transmembrane</keyword>
<keyword evidence="9" id="KW-0053">Apoptosis</keyword>
<keyword evidence="21" id="KW-1185">Reference proteome</keyword>
<dbReference type="PROSITE" id="PS50106">
    <property type="entry name" value="PDZ"/>
    <property type="match status" value="1"/>
</dbReference>
<evidence type="ECO:0000256" key="10">
    <source>
        <dbReference type="ARBA" id="ARBA00022801"/>
    </source>
</evidence>
<dbReference type="GO" id="GO:0005758">
    <property type="term" value="C:mitochondrial intermembrane space"/>
    <property type="evidence" value="ECO:0007669"/>
    <property type="project" value="UniProtKB-SubCell"/>
</dbReference>
<comment type="catalytic activity">
    <reaction evidence="1">
        <text>Cleavage of non-polar aliphatic amino-acids at the P1 position, with a preference for Val, Ile and Met. At the P2 and P3 positions, Arg is selected most strongly with a secondary preference for other hydrophilic residues.</text>
        <dbReference type="EC" id="3.4.21.108"/>
    </reaction>
</comment>
<evidence type="ECO:0000256" key="14">
    <source>
        <dbReference type="ARBA" id="ARBA00023128"/>
    </source>
</evidence>
<dbReference type="Pfam" id="PF13365">
    <property type="entry name" value="Trypsin_2"/>
    <property type="match status" value="1"/>
</dbReference>
<evidence type="ECO:0000256" key="11">
    <source>
        <dbReference type="ARBA" id="ARBA00022825"/>
    </source>
</evidence>
<dbReference type="FunFam" id="2.40.10.120:FF:000004">
    <property type="entry name" value="Serine protease HTRA2, mitochondrial"/>
    <property type="match status" value="1"/>
</dbReference>
<evidence type="ECO:0000256" key="7">
    <source>
        <dbReference type="ARBA" id="ARBA00022670"/>
    </source>
</evidence>
<comment type="caution">
    <text evidence="20">The sequence shown here is derived from an EMBL/GenBank/DDBJ whole genome shotgun (WGS) entry which is preliminary data.</text>
</comment>
<comment type="function">
    <text evidence="18">Serine protease that shows proteolytic activity against a non-specific substrate beta-casein. Promotes or induces cell death either by direct binding to and inhibition of BIRC proteins (also called inhibitor of apoptosis proteins, IAPs), leading to an increase in caspase activity, or by a BIRC inhibition-independent, caspase-independent and serine protease activity-dependent mechanism. Can antagonize antiapoptotic activity of th/Diap1 by directly inducing the degradation of th/Diap1.</text>
</comment>
<dbReference type="EMBL" id="JAVRJZ010000017">
    <property type="protein sequence ID" value="KAK2710283.1"/>
    <property type="molecule type" value="Genomic_DNA"/>
</dbReference>
<gene>
    <name evidence="20" type="ORF">QYM36_013807</name>
</gene>
<evidence type="ECO:0000256" key="2">
    <source>
        <dbReference type="ARBA" id="ARBA00004304"/>
    </source>
</evidence>
<dbReference type="Gene3D" id="2.30.42.10">
    <property type="match status" value="1"/>
</dbReference>
<dbReference type="InterPro" id="IPR036034">
    <property type="entry name" value="PDZ_sf"/>
</dbReference>
<feature type="domain" description="PDZ" evidence="19">
    <location>
        <begin position="363"/>
        <end position="429"/>
    </location>
</feature>
<dbReference type="PANTHER" id="PTHR22939">
    <property type="entry name" value="SERINE PROTEASE FAMILY S1C HTRA-RELATED"/>
    <property type="match status" value="1"/>
</dbReference>
<evidence type="ECO:0000256" key="9">
    <source>
        <dbReference type="ARBA" id="ARBA00022703"/>
    </source>
</evidence>
<dbReference type="SUPFAM" id="SSF50156">
    <property type="entry name" value="PDZ domain-like"/>
    <property type="match status" value="1"/>
</dbReference>
<dbReference type="EC" id="3.4.21.108" evidence="5"/>
<dbReference type="GO" id="GO:0007005">
    <property type="term" value="P:mitochondrion organization"/>
    <property type="evidence" value="ECO:0007669"/>
    <property type="project" value="UniProtKB-ARBA"/>
</dbReference>
<dbReference type="PRINTS" id="PR00834">
    <property type="entry name" value="PROTEASES2C"/>
</dbReference>
<keyword evidence="14" id="KW-0496">Mitochondrion</keyword>